<reference evidence="4 5" key="1">
    <citation type="journal article" date="2020" name="BMC Genomics">
        <title>Intraspecific diversification of the crop wild relative Brassica cretica Lam. using demographic model selection.</title>
        <authorList>
            <person name="Kioukis A."/>
            <person name="Michalopoulou V.A."/>
            <person name="Briers L."/>
            <person name="Pirintsos S."/>
            <person name="Studholme D.J."/>
            <person name="Pavlidis P."/>
            <person name="Sarris P.F."/>
        </authorList>
    </citation>
    <scope>NUCLEOTIDE SEQUENCE [LARGE SCALE GENOMIC DNA]</scope>
    <source>
        <strain evidence="5">cv. PFS-1207/04</strain>
    </source>
</reference>
<dbReference type="Proteomes" id="UP000266723">
    <property type="component" value="Unassembled WGS sequence"/>
</dbReference>
<keyword evidence="1" id="KW-0479">Metal-binding</keyword>
<name>A0ABQ7DAP3_BRACR</name>
<sequence length="299" mass="32079">MAGGLSKNSVTPPLDSIKIWAHLTGVPIDLRYDEELSLVAGLVGEPKETDDFTKNMVSLTVSHVKVEVNLNLPLPSVVEFERESGEVVEVQVSYPWVPPTCSHCAKLGHIARNCLKWTPPPQDPASQSSKTSVKRDIPSASHLKSKGGKAKEKIYVEVQQKRPEASLPVPIRVEPLASTLAPVTVALSPKEPLPGHSVLAAPLVPLSLQLPPTPANVVSFLLPFDPSTTPLSIPRRPLKRSRSSPTLSPPLKSDSSTFPQEVSDANSGLPPTSLFLSNKYSLLLNQDLPISSGDPSSSL</sequence>
<dbReference type="InterPro" id="IPR040256">
    <property type="entry name" value="At4g02000-like"/>
</dbReference>
<comment type="caution">
    <text evidence="4">The sequence shown here is derived from an EMBL/GenBank/DDBJ whole genome shotgun (WGS) entry which is preliminary data.</text>
</comment>
<keyword evidence="1" id="KW-0863">Zinc-finger</keyword>
<dbReference type="SUPFAM" id="SSF57756">
    <property type="entry name" value="Retrovirus zinc finger-like domains"/>
    <property type="match status" value="1"/>
</dbReference>
<dbReference type="InterPro" id="IPR001878">
    <property type="entry name" value="Znf_CCHC"/>
</dbReference>
<gene>
    <name evidence="4" type="ORF">DY000_02013966</name>
</gene>
<feature type="region of interest" description="Disordered" evidence="2">
    <location>
        <begin position="231"/>
        <end position="269"/>
    </location>
</feature>
<evidence type="ECO:0000313" key="5">
    <source>
        <dbReference type="Proteomes" id="UP000266723"/>
    </source>
</evidence>
<dbReference type="InterPro" id="IPR036875">
    <property type="entry name" value="Znf_CCHC_sf"/>
</dbReference>
<feature type="domain" description="CCHC-type" evidence="3">
    <location>
        <begin position="101"/>
        <end position="114"/>
    </location>
</feature>
<evidence type="ECO:0000259" key="3">
    <source>
        <dbReference type="PROSITE" id="PS50158"/>
    </source>
</evidence>
<keyword evidence="5" id="KW-1185">Reference proteome</keyword>
<dbReference type="PANTHER" id="PTHR31286">
    <property type="entry name" value="GLYCINE-RICH CELL WALL STRUCTURAL PROTEIN 1.8-LIKE"/>
    <property type="match status" value="1"/>
</dbReference>
<feature type="compositionally biased region" description="Low complexity" evidence="2">
    <location>
        <begin position="243"/>
        <end position="256"/>
    </location>
</feature>
<keyword evidence="1" id="KW-0862">Zinc</keyword>
<feature type="compositionally biased region" description="Polar residues" evidence="2">
    <location>
        <begin position="257"/>
        <end position="269"/>
    </location>
</feature>
<feature type="region of interest" description="Disordered" evidence="2">
    <location>
        <begin position="120"/>
        <end position="148"/>
    </location>
</feature>
<evidence type="ECO:0000256" key="2">
    <source>
        <dbReference type="SAM" id="MobiDB-lite"/>
    </source>
</evidence>
<accession>A0ABQ7DAP3</accession>
<protein>
    <recommendedName>
        <fullName evidence="3">CCHC-type domain-containing protein</fullName>
    </recommendedName>
</protein>
<evidence type="ECO:0000313" key="4">
    <source>
        <dbReference type="EMBL" id="KAF3568652.1"/>
    </source>
</evidence>
<dbReference type="PANTHER" id="PTHR31286:SF90">
    <property type="entry name" value="DUF4283 DOMAIN-CONTAINING PROTEIN"/>
    <property type="match status" value="1"/>
</dbReference>
<evidence type="ECO:0000256" key="1">
    <source>
        <dbReference type="PROSITE-ProRule" id="PRU00047"/>
    </source>
</evidence>
<dbReference type="EMBL" id="QGKV02000759">
    <property type="protein sequence ID" value="KAF3568652.1"/>
    <property type="molecule type" value="Genomic_DNA"/>
</dbReference>
<dbReference type="PROSITE" id="PS50158">
    <property type="entry name" value="ZF_CCHC"/>
    <property type="match status" value="1"/>
</dbReference>
<organism evidence="4 5">
    <name type="scientific">Brassica cretica</name>
    <name type="common">Mustard</name>
    <dbReference type="NCBI Taxonomy" id="69181"/>
    <lineage>
        <taxon>Eukaryota</taxon>
        <taxon>Viridiplantae</taxon>
        <taxon>Streptophyta</taxon>
        <taxon>Embryophyta</taxon>
        <taxon>Tracheophyta</taxon>
        <taxon>Spermatophyta</taxon>
        <taxon>Magnoliopsida</taxon>
        <taxon>eudicotyledons</taxon>
        <taxon>Gunneridae</taxon>
        <taxon>Pentapetalae</taxon>
        <taxon>rosids</taxon>
        <taxon>malvids</taxon>
        <taxon>Brassicales</taxon>
        <taxon>Brassicaceae</taxon>
        <taxon>Brassiceae</taxon>
        <taxon>Brassica</taxon>
    </lineage>
</organism>
<proteinExistence type="predicted"/>